<protein>
    <submittedName>
        <fullName evidence="2">RidA family protein</fullName>
    </submittedName>
</protein>
<dbReference type="RefSeq" id="WP_220563084.1">
    <property type="nucleotide sequence ID" value="NZ_CP074133.1"/>
</dbReference>
<organism evidence="2 3">
    <name type="scientific">Nocardiopsis changdeensis</name>
    <dbReference type="NCBI Taxonomy" id="2831969"/>
    <lineage>
        <taxon>Bacteria</taxon>
        <taxon>Bacillati</taxon>
        <taxon>Actinomycetota</taxon>
        <taxon>Actinomycetes</taxon>
        <taxon>Streptosporangiales</taxon>
        <taxon>Nocardiopsidaceae</taxon>
        <taxon>Nocardiopsis</taxon>
    </lineage>
</organism>
<dbReference type="CDD" id="cd00448">
    <property type="entry name" value="YjgF_YER057c_UK114_family"/>
    <property type="match status" value="1"/>
</dbReference>
<dbReference type="PANTHER" id="PTHR11803:SF58">
    <property type="entry name" value="PROTEIN HMF1-RELATED"/>
    <property type="match status" value="1"/>
</dbReference>
<proteinExistence type="inferred from homology"/>
<evidence type="ECO:0000313" key="2">
    <source>
        <dbReference type="EMBL" id="QUX21861.1"/>
    </source>
</evidence>
<dbReference type="Gene3D" id="3.30.1330.40">
    <property type="entry name" value="RutC-like"/>
    <property type="match status" value="1"/>
</dbReference>
<dbReference type="SUPFAM" id="SSF55298">
    <property type="entry name" value="YjgF-like"/>
    <property type="match status" value="1"/>
</dbReference>
<dbReference type="Pfam" id="PF01042">
    <property type="entry name" value="Ribonuc_L-PSP"/>
    <property type="match status" value="1"/>
</dbReference>
<comment type="similarity">
    <text evidence="1">Belongs to the RutC family.</text>
</comment>
<dbReference type="EMBL" id="CP074133">
    <property type="protein sequence ID" value="QUX21861.1"/>
    <property type="molecule type" value="Genomic_DNA"/>
</dbReference>
<evidence type="ECO:0000256" key="1">
    <source>
        <dbReference type="ARBA" id="ARBA00010552"/>
    </source>
</evidence>
<sequence length="117" mass="12635">MAKPYSDALTADGPLLFISGQVPVGPAGEVAGDIGGQTRQVLSNIEAILARHGADLSHVVRLTYYLRHISDLEEFRSALLSRLPEGHRPTSTLVEVSALIDPTYMVEIDGIACLPRR</sequence>
<name>A0ABX8BLU7_9ACTN</name>
<accession>A0ABX8BLU7</accession>
<keyword evidence="3" id="KW-1185">Reference proteome</keyword>
<reference evidence="2 3" key="1">
    <citation type="submission" date="2021-05" db="EMBL/GenBank/DDBJ databases">
        <title>Direct Submission.</title>
        <authorList>
            <person name="Li K."/>
            <person name="Gao J."/>
        </authorList>
    </citation>
    <scope>NUCLEOTIDE SEQUENCE [LARGE SCALE GENOMIC DNA]</scope>
    <source>
        <strain evidence="2 3">Mg02</strain>
    </source>
</reference>
<dbReference type="PANTHER" id="PTHR11803">
    <property type="entry name" value="2-IMINOBUTANOATE/2-IMINOPROPANOATE DEAMINASE RIDA"/>
    <property type="match status" value="1"/>
</dbReference>
<dbReference type="Proteomes" id="UP000676079">
    <property type="component" value="Chromosome"/>
</dbReference>
<gene>
    <name evidence="2" type="ORF">KGD84_26350</name>
</gene>
<evidence type="ECO:0000313" key="3">
    <source>
        <dbReference type="Proteomes" id="UP000676079"/>
    </source>
</evidence>
<dbReference type="InterPro" id="IPR035959">
    <property type="entry name" value="RutC-like_sf"/>
</dbReference>
<dbReference type="InterPro" id="IPR006175">
    <property type="entry name" value="YjgF/YER057c/UK114"/>
</dbReference>